<evidence type="ECO:0000256" key="5">
    <source>
        <dbReference type="ARBA" id="ARBA00022605"/>
    </source>
</evidence>
<keyword evidence="12" id="KW-1185">Reference proteome</keyword>
<keyword evidence="8 9" id="KW-0413">Isomerase</keyword>
<evidence type="ECO:0000256" key="3">
    <source>
        <dbReference type="ARBA" id="ARBA00012572"/>
    </source>
</evidence>
<keyword evidence="6 9" id="KW-0822">Tryptophan biosynthesis</keyword>
<organism evidence="11 12">
    <name type="scientific">Staphylococcus marylandisciuri</name>
    <dbReference type="NCBI Taxonomy" id="2981529"/>
    <lineage>
        <taxon>Bacteria</taxon>
        <taxon>Bacillati</taxon>
        <taxon>Bacillota</taxon>
        <taxon>Bacilli</taxon>
        <taxon>Bacillales</taxon>
        <taxon>Staphylococcaceae</taxon>
        <taxon>Staphylococcus</taxon>
    </lineage>
</organism>
<evidence type="ECO:0000256" key="4">
    <source>
        <dbReference type="ARBA" id="ARBA00022272"/>
    </source>
</evidence>
<dbReference type="PANTHER" id="PTHR42894:SF1">
    <property type="entry name" value="N-(5'-PHOSPHORIBOSYL)ANTHRANILATE ISOMERASE"/>
    <property type="match status" value="1"/>
</dbReference>
<comment type="similarity">
    <text evidence="9">Belongs to the TrpF family.</text>
</comment>
<keyword evidence="5 9" id="KW-0028">Amino-acid biosynthesis</keyword>
<proteinExistence type="inferred from homology"/>
<evidence type="ECO:0000313" key="11">
    <source>
        <dbReference type="EMBL" id="MCU5745563.1"/>
    </source>
</evidence>
<dbReference type="SUPFAM" id="SSF51366">
    <property type="entry name" value="Ribulose-phoshate binding barrel"/>
    <property type="match status" value="1"/>
</dbReference>
<evidence type="ECO:0000256" key="8">
    <source>
        <dbReference type="ARBA" id="ARBA00023235"/>
    </source>
</evidence>
<name>A0ABT2QNK3_9STAP</name>
<evidence type="ECO:0000256" key="6">
    <source>
        <dbReference type="ARBA" id="ARBA00022822"/>
    </source>
</evidence>
<dbReference type="NCBIfam" id="NF010563">
    <property type="entry name" value="PRK13958.1"/>
    <property type="match status" value="1"/>
</dbReference>
<gene>
    <name evidence="9" type="primary">trpF</name>
    <name evidence="11" type="ORF">N9R04_02350</name>
</gene>
<dbReference type="RefSeq" id="WP_262854934.1">
    <property type="nucleotide sequence ID" value="NZ_JAOPKZ010000003.1"/>
</dbReference>
<dbReference type="Pfam" id="PF00697">
    <property type="entry name" value="PRAI"/>
    <property type="match status" value="1"/>
</dbReference>
<dbReference type="Proteomes" id="UP001209553">
    <property type="component" value="Unassembled WGS sequence"/>
</dbReference>
<evidence type="ECO:0000256" key="1">
    <source>
        <dbReference type="ARBA" id="ARBA00001164"/>
    </source>
</evidence>
<accession>A0ABT2QNK3</accession>
<protein>
    <recommendedName>
        <fullName evidence="4 9">N-(5'-phosphoribosyl)anthranilate isomerase</fullName>
        <shortName evidence="9">PRAI</shortName>
        <ecNumber evidence="3 9">5.3.1.24</ecNumber>
    </recommendedName>
</protein>
<evidence type="ECO:0000313" key="12">
    <source>
        <dbReference type="Proteomes" id="UP001209553"/>
    </source>
</evidence>
<dbReference type="InterPro" id="IPR001240">
    <property type="entry name" value="PRAI_dom"/>
</dbReference>
<dbReference type="EMBL" id="JAOPKZ010000003">
    <property type="protein sequence ID" value="MCU5745563.1"/>
    <property type="molecule type" value="Genomic_DNA"/>
</dbReference>
<dbReference type="InterPro" id="IPR013785">
    <property type="entry name" value="Aldolase_TIM"/>
</dbReference>
<comment type="catalytic activity">
    <reaction evidence="1 9">
        <text>N-(5-phospho-beta-D-ribosyl)anthranilate = 1-(2-carboxyphenylamino)-1-deoxy-D-ribulose 5-phosphate</text>
        <dbReference type="Rhea" id="RHEA:21540"/>
        <dbReference type="ChEBI" id="CHEBI:18277"/>
        <dbReference type="ChEBI" id="CHEBI:58613"/>
        <dbReference type="EC" id="5.3.1.24"/>
    </reaction>
</comment>
<dbReference type="InterPro" id="IPR044643">
    <property type="entry name" value="TrpF_fam"/>
</dbReference>
<sequence length="209" mass="23673">MIVKFCGFTSLADIEKVKSLDIDMVGFIHYKNSKRYVSVGEIKKLMLQLPKHIDKIVVVVNPTMSTIDQLVNETDLTTIQLHGEESVECVQYIRKRYSHVKIIKAISATSYKNIKSKVAFYQNYVDLFIIDTPSKHYGGSGKSFDWNILNELNDTPFLIAGGINEDKIKLIEEMHLSHAGYDIASGIETKGCKDKNKMIKIIEQVKGVK</sequence>
<dbReference type="GO" id="GO:0004640">
    <property type="term" value="F:phosphoribosylanthranilate isomerase activity"/>
    <property type="evidence" value="ECO:0007669"/>
    <property type="project" value="UniProtKB-EC"/>
</dbReference>
<evidence type="ECO:0000259" key="10">
    <source>
        <dbReference type="Pfam" id="PF00697"/>
    </source>
</evidence>
<dbReference type="EC" id="5.3.1.24" evidence="3 9"/>
<evidence type="ECO:0000256" key="2">
    <source>
        <dbReference type="ARBA" id="ARBA00004664"/>
    </source>
</evidence>
<dbReference type="InterPro" id="IPR011060">
    <property type="entry name" value="RibuloseP-bd_barrel"/>
</dbReference>
<evidence type="ECO:0000256" key="7">
    <source>
        <dbReference type="ARBA" id="ARBA00023141"/>
    </source>
</evidence>
<dbReference type="Gene3D" id="3.20.20.70">
    <property type="entry name" value="Aldolase class I"/>
    <property type="match status" value="1"/>
</dbReference>
<reference evidence="11 12" key="1">
    <citation type="journal article" date="2023" name="Int. J. Syst. Evol. Microbiol.">
        <title>Streptococcus sciuri sp. nov., Staphylococcus marylandisciuri sp. nov. and Staphylococcus americanisciuri sp. nov., isolated from faeces of eastern grey squirrel (Sciurus carolinensis).</title>
        <authorList>
            <person name="Volokhov D.V."/>
            <person name="Zagorodnyaya T.A."/>
            <person name="Furtak V.A."/>
            <person name="Nattanmai G."/>
            <person name="Randall L."/>
            <person name="Jose S."/>
            <person name="Gao Y."/>
            <person name="Eisenberg T."/>
            <person name="Delmonte P."/>
            <person name="Blom J."/>
            <person name="Mitchell K.K."/>
        </authorList>
    </citation>
    <scope>NUCLEOTIDE SEQUENCE [LARGE SCALE GENOMIC DNA]</scope>
    <source>
        <strain evidence="11 12">SQ8-PEA</strain>
    </source>
</reference>
<dbReference type="PANTHER" id="PTHR42894">
    <property type="entry name" value="N-(5'-PHOSPHORIBOSYL)ANTHRANILATE ISOMERASE"/>
    <property type="match status" value="1"/>
</dbReference>
<feature type="domain" description="N-(5'phosphoribosyl) anthranilate isomerase (PRAI)" evidence="10">
    <location>
        <begin position="4"/>
        <end position="203"/>
    </location>
</feature>
<evidence type="ECO:0000256" key="9">
    <source>
        <dbReference type="HAMAP-Rule" id="MF_00135"/>
    </source>
</evidence>
<dbReference type="HAMAP" id="MF_00135">
    <property type="entry name" value="PRAI"/>
    <property type="match status" value="1"/>
</dbReference>
<keyword evidence="7 9" id="KW-0057">Aromatic amino acid biosynthesis</keyword>
<dbReference type="CDD" id="cd00405">
    <property type="entry name" value="PRAI"/>
    <property type="match status" value="1"/>
</dbReference>
<comment type="pathway">
    <text evidence="2 9">Amino-acid biosynthesis; L-tryptophan biosynthesis; L-tryptophan from chorismate: step 3/5.</text>
</comment>
<comment type="caution">
    <text evidence="11">The sequence shown here is derived from an EMBL/GenBank/DDBJ whole genome shotgun (WGS) entry which is preliminary data.</text>
</comment>